<sequence>MAGSKNLLLGLGLLGLTAAQAPVGDADNHPKITTFRCTKAGGCAEATNYLVLDSSSHGVHQLGSGAGCGDWGGGPDPTACPTEADCARNCVMERIQDYATVGVTTAGDKLHMEQIVDGRVVSPRIYLLNEARDKYEMLRLTGQEFTFDVDSTRLPCGMNSALYMGEMLEDGGQSDLNPGGAAWGTGYCDAQCYVTPFINGVGNVGKKGACCNEMDIWEANARSTQIAPHPCNQTGPYLCAGAECAAEGVCDKNGCGWNTYRLDQREYYGEGAGFDVDTTRPFTVVTQFPAGADGRLAGIRRLYVQGGKVIRADVVEKDGVPAVDLETDAYCAATGATHFTRLGGLAAFGESLTRGMVLTFSLWWDEGGFMQWLDGAAQGAGPCNATEGDPKNIRIIEPAPQVTFSNMKWGEIGSTFSEV</sequence>
<evidence type="ECO:0000256" key="6">
    <source>
        <dbReference type="ARBA" id="ARBA00023277"/>
    </source>
</evidence>
<evidence type="ECO:0000256" key="4">
    <source>
        <dbReference type="ARBA" id="ARBA00023001"/>
    </source>
</evidence>
<organism evidence="11">
    <name type="scientific">Rosellinia necatrix</name>
    <name type="common">White root-rot fungus</name>
    <dbReference type="NCBI Taxonomy" id="77044"/>
    <lineage>
        <taxon>Eukaryota</taxon>
        <taxon>Fungi</taxon>
        <taxon>Dikarya</taxon>
        <taxon>Ascomycota</taxon>
        <taxon>Pezizomycotina</taxon>
        <taxon>Sordariomycetes</taxon>
        <taxon>Xylariomycetidae</taxon>
        <taxon>Xylariales</taxon>
        <taxon>Xylariaceae</taxon>
        <taxon>Rosellinia</taxon>
    </lineage>
</organism>
<keyword evidence="12" id="KW-1185">Reference proteome</keyword>
<proteinExistence type="inferred from homology"/>
<evidence type="ECO:0000256" key="2">
    <source>
        <dbReference type="ARBA" id="ARBA00006044"/>
    </source>
</evidence>
<dbReference type="SUPFAM" id="SSF49899">
    <property type="entry name" value="Concanavalin A-like lectins/glucanases"/>
    <property type="match status" value="1"/>
</dbReference>
<dbReference type="Proteomes" id="UP000054516">
    <property type="component" value="Unassembled WGS sequence"/>
</dbReference>
<dbReference type="EC" id="3.2.1.-" evidence="9"/>
<keyword evidence="8 9" id="KW-0624">Polysaccharide degradation</keyword>
<feature type="signal peptide" evidence="10">
    <location>
        <begin position="1"/>
        <end position="19"/>
    </location>
</feature>
<gene>
    <name evidence="11" type="ORF">SAMD00023353_3000490</name>
</gene>
<keyword evidence="5" id="KW-0325">Glycoprotein</keyword>
<keyword evidence="4 9" id="KW-0136">Cellulose degradation</keyword>
<protein>
    <recommendedName>
        <fullName evidence="9">Glucanase</fullName>
        <ecNumber evidence="9">3.2.1.-</ecNumber>
    </recommendedName>
</protein>
<dbReference type="Gene3D" id="2.70.100.10">
    <property type="entry name" value="Glycoside hydrolase, family 7, domain"/>
    <property type="match status" value="1"/>
</dbReference>
<accession>A0A1W2TJ73</accession>
<comment type="catalytic activity">
    <reaction evidence="1">
        <text>Endohydrolysis of (1-&gt;4)-beta-D-glucosidic linkages in cellulose, lichenin and cereal beta-D-glucans.</text>
        <dbReference type="EC" id="3.2.1.4"/>
    </reaction>
</comment>
<comment type="similarity">
    <text evidence="2 9">Belongs to the glycosyl hydrolase 7 (cellulase C) family.</text>
</comment>
<evidence type="ECO:0000256" key="8">
    <source>
        <dbReference type="ARBA" id="ARBA00023326"/>
    </source>
</evidence>
<dbReference type="GO" id="GO:0032259">
    <property type="term" value="P:methylation"/>
    <property type="evidence" value="ECO:0007669"/>
    <property type="project" value="UniProtKB-KW"/>
</dbReference>
<name>A0A1W2TJ73_ROSNE</name>
<dbReference type="CDD" id="cd07999">
    <property type="entry name" value="GH7_CBH_EG"/>
    <property type="match status" value="1"/>
</dbReference>
<keyword evidence="11" id="KW-0808">Transferase</keyword>
<evidence type="ECO:0000256" key="3">
    <source>
        <dbReference type="ARBA" id="ARBA00022801"/>
    </source>
</evidence>
<dbReference type="InterPro" id="IPR013320">
    <property type="entry name" value="ConA-like_dom_sf"/>
</dbReference>
<dbReference type="GO" id="GO:0030245">
    <property type="term" value="P:cellulose catabolic process"/>
    <property type="evidence" value="ECO:0007669"/>
    <property type="project" value="UniProtKB-KW"/>
</dbReference>
<evidence type="ECO:0000256" key="5">
    <source>
        <dbReference type="ARBA" id="ARBA00023180"/>
    </source>
</evidence>
<dbReference type="GO" id="GO:0008168">
    <property type="term" value="F:methyltransferase activity"/>
    <property type="evidence" value="ECO:0007669"/>
    <property type="project" value="UniProtKB-KW"/>
</dbReference>
<dbReference type="PANTHER" id="PTHR33753:SF1">
    <property type="entry name" value="ENDO-BETA-1,4-GLUCANASE CELB"/>
    <property type="match status" value="1"/>
</dbReference>
<evidence type="ECO:0000256" key="7">
    <source>
        <dbReference type="ARBA" id="ARBA00023295"/>
    </source>
</evidence>
<keyword evidence="7 9" id="KW-0326">Glycosidase</keyword>
<dbReference type="AlphaFoldDB" id="A0A1W2TJ73"/>
<dbReference type="STRING" id="77044.A0A1W2TJ73"/>
<dbReference type="PRINTS" id="PR00734">
    <property type="entry name" value="GLHYDRLASE7"/>
</dbReference>
<dbReference type="PANTHER" id="PTHR33753">
    <property type="entry name" value="1,4-BETA-D-GLUCAN CELLOBIOHYDROLASE B"/>
    <property type="match status" value="1"/>
</dbReference>
<dbReference type="EMBL" id="DF977475">
    <property type="protein sequence ID" value="GAP88255.2"/>
    <property type="molecule type" value="Genomic_DNA"/>
</dbReference>
<evidence type="ECO:0000256" key="10">
    <source>
        <dbReference type="SAM" id="SignalP"/>
    </source>
</evidence>
<reference evidence="11" key="1">
    <citation type="submission" date="2016-03" db="EMBL/GenBank/DDBJ databases">
        <title>Draft genome sequence of Rosellinia necatrix.</title>
        <authorList>
            <person name="Kanematsu S."/>
        </authorList>
    </citation>
    <scope>NUCLEOTIDE SEQUENCE [LARGE SCALE GENOMIC DNA]</scope>
    <source>
        <strain evidence="11">W97</strain>
    </source>
</reference>
<evidence type="ECO:0000256" key="1">
    <source>
        <dbReference type="ARBA" id="ARBA00000966"/>
    </source>
</evidence>
<keyword evidence="11" id="KW-0489">Methyltransferase</keyword>
<evidence type="ECO:0000313" key="11">
    <source>
        <dbReference type="EMBL" id="GAP88255.2"/>
    </source>
</evidence>
<dbReference type="Pfam" id="PF00840">
    <property type="entry name" value="Glyco_hydro_7"/>
    <property type="match status" value="1"/>
</dbReference>
<keyword evidence="3 9" id="KW-0378">Hydrolase</keyword>
<keyword evidence="6" id="KW-0119">Carbohydrate metabolism</keyword>
<keyword evidence="10" id="KW-0732">Signal</keyword>
<dbReference type="OrthoDB" id="412382at2759"/>
<dbReference type="OMA" id="AYNFRNS"/>
<feature type="chain" id="PRO_5012213142" description="Glucanase" evidence="10">
    <location>
        <begin position="20"/>
        <end position="419"/>
    </location>
</feature>
<evidence type="ECO:0000313" key="12">
    <source>
        <dbReference type="Proteomes" id="UP000054516"/>
    </source>
</evidence>
<dbReference type="InterPro" id="IPR001722">
    <property type="entry name" value="Glyco_hydro_7"/>
</dbReference>
<dbReference type="GO" id="GO:0008810">
    <property type="term" value="F:cellulase activity"/>
    <property type="evidence" value="ECO:0007669"/>
    <property type="project" value="UniProtKB-EC"/>
</dbReference>
<dbReference type="InterPro" id="IPR037019">
    <property type="entry name" value="Glyco_hydro_7_sf"/>
</dbReference>
<evidence type="ECO:0000256" key="9">
    <source>
        <dbReference type="RuleBase" id="RU361164"/>
    </source>
</evidence>